<evidence type="ECO:0000256" key="1">
    <source>
        <dbReference type="SAM" id="Phobius"/>
    </source>
</evidence>
<dbReference type="AlphaFoldDB" id="A0A1C4XLB1"/>
<dbReference type="Pfam" id="PF04240">
    <property type="entry name" value="Caroten_synth"/>
    <property type="match status" value="1"/>
</dbReference>
<dbReference type="Proteomes" id="UP000198551">
    <property type="component" value="Unassembled WGS sequence"/>
</dbReference>
<reference evidence="3" key="1">
    <citation type="submission" date="2016-06" db="EMBL/GenBank/DDBJ databases">
        <authorList>
            <person name="Varghese N."/>
        </authorList>
    </citation>
    <scope>NUCLEOTIDE SEQUENCE [LARGE SCALE GENOMIC DNA]</scope>
    <source>
        <strain evidence="3">DSM 45555</strain>
    </source>
</reference>
<keyword evidence="1" id="KW-1133">Transmembrane helix</keyword>
<feature type="transmembrane region" description="Helical" evidence="1">
    <location>
        <begin position="213"/>
        <end position="234"/>
    </location>
</feature>
<feature type="transmembrane region" description="Helical" evidence="1">
    <location>
        <begin position="183"/>
        <end position="201"/>
    </location>
</feature>
<protein>
    <submittedName>
        <fullName evidence="2">Putative membrane protein</fullName>
    </submittedName>
</protein>
<accession>A0A1C4XLB1</accession>
<feature type="transmembrane region" description="Helical" evidence="1">
    <location>
        <begin position="43"/>
        <end position="61"/>
    </location>
</feature>
<name>A0A1C4XLB1_9ACTN</name>
<keyword evidence="1" id="KW-0472">Membrane</keyword>
<dbReference type="InterPro" id="IPR007354">
    <property type="entry name" value="CruF-like"/>
</dbReference>
<feature type="transmembrane region" description="Helical" evidence="1">
    <location>
        <begin position="136"/>
        <end position="153"/>
    </location>
</feature>
<sequence length="279" mass="29237">MRAPQSRTKSGTVSGRLPWALLAVLVLAQICYPLTGGATRAGLTVATVVLGWLLSVGHALLTRGVRTAVALVAVVTGGGFAVEAIGVATGFPFGSYDYSGELGPKLAGVPLIIPLAWTWMAWPAWLTAVRLVRSRVARIALSAVGLAAWDLFLDPQMVAEGYWTWLDATPALPGLPGIPVSNYLGWLGFAVLLAVALRPLAGPSVDRVDGRDAPMFALYLWTYASSVLAHAVFLRLPASALWGAAGMAVAAVPLAVTLWRARQDRAGTPEPAPRVDAPA</sequence>
<feature type="transmembrane region" description="Helical" evidence="1">
    <location>
        <begin position="111"/>
        <end position="129"/>
    </location>
</feature>
<feature type="transmembrane region" description="Helical" evidence="1">
    <location>
        <begin position="240"/>
        <end position="259"/>
    </location>
</feature>
<dbReference type="EMBL" id="FMCV01000008">
    <property type="protein sequence ID" value="SCF09223.1"/>
    <property type="molecule type" value="Genomic_DNA"/>
</dbReference>
<organism evidence="2 3">
    <name type="scientific">Micromonospora marina</name>
    <dbReference type="NCBI Taxonomy" id="307120"/>
    <lineage>
        <taxon>Bacteria</taxon>
        <taxon>Bacillati</taxon>
        <taxon>Actinomycetota</taxon>
        <taxon>Actinomycetes</taxon>
        <taxon>Micromonosporales</taxon>
        <taxon>Micromonosporaceae</taxon>
        <taxon>Micromonospora</taxon>
    </lineage>
</organism>
<gene>
    <name evidence="2" type="ORF">GA0070215_10815</name>
</gene>
<dbReference type="PANTHER" id="PTHR39419:SF1">
    <property type="entry name" value="SLL0814 PROTEIN"/>
    <property type="match status" value="1"/>
</dbReference>
<keyword evidence="3" id="KW-1185">Reference proteome</keyword>
<evidence type="ECO:0000313" key="2">
    <source>
        <dbReference type="EMBL" id="SCF09223.1"/>
    </source>
</evidence>
<proteinExistence type="predicted"/>
<feature type="transmembrane region" description="Helical" evidence="1">
    <location>
        <begin position="68"/>
        <end position="91"/>
    </location>
</feature>
<evidence type="ECO:0000313" key="3">
    <source>
        <dbReference type="Proteomes" id="UP000198551"/>
    </source>
</evidence>
<dbReference type="PANTHER" id="PTHR39419">
    <property type="entry name" value="SLL0814 PROTEIN"/>
    <property type="match status" value="1"/>
</dbReference>
<keyword evidence="1" id="KW-0812">Transmembrane</keyword>